<feature type="transmembrane region" description="Helical" evidence="1">
    <location>
        <begin position="34"/>
        <end position="56"/>
    </location>
</feature>
<dbReference type="RefSeq" id="WP_052650802.1">
    <property type="nucleotide sequence ID" value="NZ_CCXS01000001.1"/>
</dbReference>
<feature type="transmembrane region" description="Helical" evidence="1">
    <location>
        <begin position="68"/>
        <end position="89"/>
    </location>
</feature>
<evidence type="ECO:0000313" key="3">
    <source>
        <dbReference type="Proteomes" id="UP000043699"/>
    </source>
</evidence>
<proteinExistence type="predicted"/>
<keyword evidence="1" id="KW-0812">Transmembrane</keyword>
<organism evidence="2 3">
    <name type="scientific">Planococcus massiliensis</name>
    <dbReference type="NCBI Taxonomy" id="1499687"/>
    <lineage>
        <taxon>Bacteria</taxon>
        <taxon>Bacillati</taxon>
        <taxon>Bacillota</taxon>
        <taxon>Bacilli</taxon>
        <taxon>Bacillales</taxon>
        <taxon>Caryophanaceae</taxon>
        <taxon>Planococcus</taxon>
    </lineage>
</organism>
<reference evidence="2 3" key="1">
    <citation type="submission" date="2014-09" db="EMBL/GenBank/DDBJ databases">
        <authorList>
            <person name="Urmite Genomes Urmite Genomes"/>
        </authorList>
    </citation>
    <scope>NUCLEOTIDE SEQUENCE [LARGE SCALE GENOMIC DNA]</scope>
    <source>
        <strain evidence="2 3">ES2</strain>
    </source>
</reference>
<dbReference type="InterPro" id="IPR019649">
    <property type="entry name" value="DUF2512"/>
</dbReference>
<sequence>MNHVIAFLIKFVMNTAVLLIVLTWIFDVSFVDTLIISLGLTAIAYLMGDLLIFLNAGKPDDQSTRNTIATVCDFVLAFLVIWFVGQLISGTMAEMVAPALVSALILAAGEWFFHLYMDRGVMPGYNDYKAAK</sequence>
<evidence type="ECO:0000256" key="1">
    <source>
        <dbReference type="SAM" id="Phobius"/>
    </source>
</evidence>
<keyword evidence="1" id="KW-1133">Transmembrane helix</keyword>
<evidence type="ECO:0008006" key="4">
    <source>
        <dbReference type="Google" id="ProtNLM"/>
    </source>
</evidence>
<protein>
    <recommendedName>
        <fullName evidence="4">DUF2512 family protein</fullName>
    </recommendedName>
</protein>
<feature type="transmembrane region" description="Helical" evidence="1">
    <location>
        <begin position="95"/>
        <end position="113"/>
    </location>
</feature>
<accession>A0A098EJR3</accession>
<dbReference type="STRING" id="1499687.BN1080_00992"/>
<dbReference type="Pfam" id="PF10710">
    <property type="entry name" value="DUF2512"/>
    <property type="match status" value="1"/>
</dbReference>
<evidence type="ECO:0000313" key="2">
    <source>
        <dbReference type="EMBL" id="CEG22072.1"/>
    </source>
</evidence>
<dbReference type="OrthoDB" id="2111682at2"/>
<gene>
    <name evidence="2" type="ORF">BN1080_00992</name>
</gene>
<keyword evidence="1" id="KW-0472">Membrane</keyword>
<dbReference type="Proteomes" id="UP000043699">
    <property type="component" value="Unassembled WGS sequence"/>
</dbReference>
<feature type="transmembrane region" description="Helical" evidence="1">
    <location>
        <begin position="7"/>
        <end position="28"/>
    </location>
</feature>
<name>A0A098EJR3_9BACL</name>
<keyword evidence="3" id="KW-1185">Reference proteome</keyword>
<dbReference type="EMBL" id="CCXS01000001">
    <property type="protein sequence ID" value="CEG22072.1"/>
    <property type="molecule type" value="Genomic_DNA"/>
</dbReference>
<dbReference type="AlphaFoldDB" id="A0A098EJR3"/>